<dbReference type="Gene3D" id="3.40.30.10">
    <property type="entry name" value="Glutaredoxin"/>
    <property type="match status" value="1"/>
</dbReference>
<organism evidence="3 4">
    <name type="scientific">Porphyridium purpureum</name>
    <name type="common">Red alga</name>
    <name type="synonym">Porphyridium cruentum</name>
    <dbReference type="NCBI Taxonomy" id="35688"/>
    <lineage>
        <taxon>Eukaryota</taxon>
        <taxon>Rhodophyta</taxon>
        <taxon>Bangiophyceae</taxon>
        <taxon>Porphyridiales</taxon>
        <taxon>Porphyridiaceae</taxon>
        <taxon>Porphyridium</taxon>
    </lineage>
</organism>
<name>A0A5J4YZZ0_PORPP</name>
<dbReference type="Gene3D" id="1.20.1050.10">
    <property type="match status" value="1"/>
</dbReference>
<sequence>MVLVTGSLASSRAAYASSGRTMYKLYYHDILFRGQFVRCLLELANEQYEQVPSAELYALKAQPPSQASQALFMAPPLLEDDGFFIAQTPAIVSYLARKCGMMPTDNHDIATADMVVNNGNDLIRELTCDCGAAMWTQDAFDAFVSDRFLRWLAIFEYTARQKAAGRTEPCYYLGNKEGPTYADSTLYAVFATMQAALPQLSPILRQHMPRVMSLCDRLGTNPNLVALAHRQGSLPYCGGQIEQSLRAVLNNSKYTTHASAA</sequence>
<dbReference type="EMBL" id="VRMN01000002">
    <property type="protein sequence ID" value="KAA8497189.1"/>
    <property type="molecule type" value="Genomic_DNA"/>
</dbReference>
<proteinExistence type="predicted"/>
<dbReference type="GO" id="GO:0004364">
    <property type="term" value="F:glutathione transferase activity"/>
    <property type="evidence" value="ECO:0007669"/>
    <property type="project" value="TreeGrafter"/>
</dbReference>
<evidence type="ECO:0000313" key="3">
    <source>
        <dbReference type="EMBL" id="KAA8497189.1"/>
    </source>
</evidence>
<evidence type="ECO:0000259" key="2">
    <source>
        <dbReference type="PROSITE" id="PS50405"/>
    </source>
</evidence>
<reference evidence="4" key="1">
    <citation type="journal article" date="2019" name="Nat. Commun.">
        <title>Expansion of phycobilisome linker gene families in mesophilic red algae.</title>
        <authorList>
            <person name="Lee J."/>
            <person name="Kim D."/>
            <person name="Bhattacharya D."/>
            <person name="Yoon H.S."/>
        </authorList>
    </citation>
    <scope>NUCLEOTIDE SEQUENCE [LARGE SCALE GENOMIC DNA]</scope>
    <source>
        <strain evidence="4">CCMP 1328</strain>
    </source>
</reference>
<gene>
    <name evidence="3" type="ORF">FVE85_0918</name>
</gene>
<dbReference type="InterPro" id="IPR036282">
    <property type="entry name" value="Glutathione-S-Trfase_C_sf"/>
</dbReference>
<dbReference type="SUPFAM" id="SSF52833">
    <property type="entry name" value="Thioredoxin-like"/>
    <property type="match status" value="1"/>
</dbReference>
<dbReference type="PANTHER" id="PTHR11571">
    <property type="entry name" value="GLUTATHIONE S-TRANSFERASE"/>
    <property type="match status" value="1"/>
</dbReference>
<dbReference type="InterPro" id="IPR050213">
    <property type="entry name" value="GST_superfamily"/>
</dbReference>
<dbReference type="CDD" id="cd03039">
    <property type="entry name" value="GST_N_Sigma_like"/>
    <property type="match status" value="1"/>
</dbReference>
<dbReference type="OrthoDB" id="414243at2759"/>
<dbReference type="SUPFAM" id="SSF47616">
    <property type="entry name" value="GST C-terminal domain-like"/>
    <property type="match status" value="1"/>
</dbReference>
<dbReference type="OMA" id="YCGGQIE"/>
<evidence type="ECO:0000259" key="1">
    <source>
        <dbReference type="PROSITE" id="PS50404"/>
    </source>
</evidence>
<comment type="caution">
    <text evidence="3">The sequence shown here is derived from an EMBL/GenBank/DDBJ whole genome shotgun (WGS) entry which is preliminary data.</text>
</comment>
<dbReference type="Pfam" id="PF22119">
    <property type="entry name" value="GST_C_8"/>
    <property type="match status" value="1"/>
</dbReference>
<protein>
    <submittedName>
        <fullName evidence="3">Putative glutathione S-transferase gst-36</fullName>
    </submittedName>
</protein>
<dbReference type="InterPro" id="IPR054761">
    <property type="entry name" value="GST_C_proteobact"/>
</dbReference>
<dbReference type="InterPro" id="IPR010987">
    <property type="entry name" value="Glutathione-S-Trfase_C-like"/>
</dbReference>
<feature type="domain" description="GST N-terminal" evidence="1">
    <location>
        <begin position="21"/>
        <end position="103"/>
    </location>
</feature>
<evidence type="ECO:0000313" key="4">
    <source>
        <dbReference type="Proteomes" id="UP000324585"/>
    </source>
</evidence>
<accession>A0A5J4YZZ0</accession>
<keyword evidence="3" id="KW-0808">Transferase</keyword>
<feature type="domain" description="GST C-terminal" evidence="2">
    <location>
        <begin position="105"/>
        <end position="236"/>
    </location>
</feature>
<dbReference type="PROSITE" id="PS50405">
    <property type="entry name" value="GST_CTER"/>
    <property type="match status" value="1"/>
</dbReference>
<dbReference type="InterPro" id="IPR004045">
    <property type="entry name" value="Glutathione_S-Trfase_N"/>
</dbReference>
<dbReference type="AlphaFoldDB" id="A0A5J4YZZ0"/>
<dbReference type="PROSITE" id="PS50404">
    <property type="entry name" value="GST_NTER"/>
    <property type="match status" value="1"/>
</dbReference>
<dbReference type="InterPro" id="IPR036249">
    <property type="entry name" value="Thioredoxin-like_sf"/>
</dbReference>
<dbReference type="GO" id="GO:0006749">
    <property type="term" value="P:glutathione metabolic process"/>
    <property type="evidence" value="ECO:0007669"/>
    <property type="project" value="TreeGrafter"/>
</dbReference>
<dbReference type="Proteomes" id="UP000324585">
    <property type="component" value="Unassembled WGS sequence"/>
</dbReference>
<keyword evidence="4" id="KW-1185">Reference proteome</keyword>